<dbReference type="AlphaFoldDB" id="A0A1I4B4W3"/>
<feature type="domain" description="VOC" evidence="1">
    <location>
        <begin position="2"/>
        <end position="113"/>
    </location>
</feature>
<reference evidence="3" key="1">
    <citation type="submission" date="2016-10" db="EMBL/GenBank/DDBJ databases">
        <authorList>
            <person name="Varghese N."/>
            <person name="Submissions S."/>
        </authorList>
    </citation>
    <scope>NUCLEOTIDE SEQUENCE [LARGE SCALE GENOMIC DNA]</scope>
    <source>
        <strain evidence="3">PL19</strain>
    </source>
</reference>
<dbReference type="SUPFAM" id="SSF54593">
    <property type="entry name" value="Glyoxalase/Bleomycin resistance protein/Dihydroxybiphenyl dioxygenase"/>
    <property type="match status" value="1"/>
</dbReference>
<evidence type="ECO:0000313" key="2">
    <source>
        <dbReference type="EMBL" id="SFK63754.1"/>
    </source>
</evidence>
<dbReference type="EMBL" id="FOSG01000007">
    <property type="protein sequence ID" value="SFK63754.1"/>
    <property type="molecule type" value="Genomic_DNA"/>
</dbReference>
<evidence type="ECO:0000313" key="3">
    <source>
        <dbReference type="Proteomes" id="UP000198928"/>
    </source>
</evidence>
<sequence length="120" mass="12247">MEILGTALRVCVDDLDAAAGVYERLTGAEAMRFAQGPVSAAAVGPFLLMSGPPGPMEVLSKVAATLAVGDVEEAAADLRAVGAEIIAGPQSTPIGRNLVARHPDGSVFEYVDRRQAGAEG</sequence>
<organism evidence="2 3">
    <name type="scientific">Streptomyces pini</name>
    <dbReference type="NCBI Taxonomy" id="1520580"/>
    <lineage>
        <taxon>Bacteria</taxon>
        <taxon>Bacillati</taxon>
        <taxon>Actinomycetota</taxon>
        <taxon>Actinomycetes</taxon>
        <taxon>Kitasatosporales</taxon>
        <taxon>Streptomycetaceae</taxon>
        <taxon>Streptomyces</taxon>
    </lineage>
</organism>
<dbReference type="OrthoDB" id="1492945at2"/>
<dbReference type="RefSeq" id="WP_093849711.1">
    <property type="nucleotide sequence ID" value="NZ_FOSG01000007.1"/>
</dbReference>
<protein>
    <recommendedName>
        <fullName evidence="1">VOC domain-containing protein</fullName>
    </recommendedName>
</protein>
<name>A0A1I4B4W3_9ACTN</name>
<dbReference type="Gene3D" id="3.10.180.10">
    <property type="entry name" value="2,3-Dihydroxybiphenyl 1,2-Dioxygenase, domain 1"/>
    <property type="match status" value="1"/>
</dbReference>
<accession>A0A1I4B4W3</accession>
<dbReference type="InterPro" id="IPR004360">
    <property type="entry name" value="Glyas_Fos-R_dOase_dom"/>
</dbReference>
<dbReference type="Pfam" id="PF00903">
    <property type="entry name" value="Glyoxalase"/>
    <property type="match status" value="1"/>
</dbReference>
<dbReference type="Proteomes" id="UP000198928">
    <property type="component" value="Unassembled WGS sequence"/>
</dbReference>
<dbReference type="InterPro" id="IPR029068">
    <property type="entry name" value="Glyas_Bleomycin-R_OHBP_Dase"/>
</dbReference>
<keyword evidence="3" id="KW-1185">Reference proteome</keyword>
<evidence type="ECO:0000259" key="1">
    <source>
        <dbReference type="PROSITE" id="PS51819"/>
    </source>
</evidence>
<proteinExistence type="predicted"/>
<dbReference type="PROSITE" id="PS51819">
    <property type="entry name" value="VOC"/>
    <property type="match status" value="1"/>
</dbReference>
<gene>
    <name evidence="2" type="ORF">SAMN05192584_107257</name>
</gene>
<dbReference type="InterPro" id="IPR037523">
    <property type="entry name" value="VOC_core"/>
</dbReference>